<dbReference type="OrthoDB" id="9810734at2"/>
<dbReference type="InterPro" id="IPR036291">
    <property type="entry name" value="NAD(P)-bd_dom_sf"/>
</dbReference>
<evidence type="ECO:0000256" key="4">
    <source>
        <dbReference type="ARBA" id="ARBA00044050"/>
    </source>
</evidence>
<protein>
    <recommendedName>
        <fullName evidence="6">NADP-dependent 3-hydroxy acid dehydrogenase YdfG</fullName>
        <ecNumber evidence="4">1.1.1.298</ecNumber>
        <ecNumber evidence="5">1.1.1.381</ecNumber>
    </recommendedName>
    <alternativeName>
        <fullName evidence="8">L-allo-threonine dehydrogenase</fullName>
    </alternativeName>
    <alternativeName>
        <fullName evidence="7">Malonic semialdehyde reductase</fullName>
    </alternativeName>
</protein>
<evidence type="ECO:0000256" key="1">
    <source>
        <dbReference type="ARBA" id="ARBA00006484"/>
    </source>
</evidence>
<evidence type="ECO:0000313" key="13">
    <source>
        <dbReference type="Proteomes" id="UP000198866"/>
    </source>
</evidence>
<dbReference type="SUPFAM" id="SSF51735">
    <property type="entry name" value="NAD(P)-binding Rossmann-fold domains"/>
    <property type="match status" value="1"/>
</dbReference>
<evidence type="ECO:0000256" key="6">
    <source>
        <dbReference type="ARBA" id="ARBA00044065"/>
    </source>
</evidence>
<comment type="function">
    <text evidence="9">NADP-dependent dehydrogenase with broad substrate specificity acting on 3-hydroxy acids. Catalyzes the NADP-dependent oxidation of L-allo-threonine to L-2-amino-3-keto-butyrate, which is spontaneously decarboxylated into aminoacetone. Also acts on D-threonine, L-serine, D-serine, D-3-hydroxyisobutyrate, L-3-hydroxyisobutyrate, D-glycerate and L-glycerate. Able to catalyze the reduction of the malonic semialdehyde to 3-hydroxypropionic acid. YdfG is apparently supplementing RutE, the presumed malonic semialdehyde reductase involved in pyrimidine degradation since both are able to detoxify malonic semialdehyde.</text>
</comment>
<dbReference type="GO" id="GO:0035527">
    <property type="term" value="F:3-hydroxypropionate dehydrogenase (NADP+) activity"/>
    <property type="evidence" value="ECO:0007669"/>
    <property type="project" value="UniProtKB-EC"/>
</dbReference>
<name>A0A1H6S0Q9_9BURK</name>
<dbReference type="PANTHER" id="PTHR43086">
    <property type="entry name" value="VERY-LONG-CHAIN 3-OXOOACYL-COA REDUCTASE"/>
    <property type="match status" value="1"/>
</dbReference>
<keyword evidence="2" id="KW-0560">Oxidoreductase</keyword>
<accession>A0A1H6S0Q9</accession>
<reference evidence="13" key="1">
    <citation type="submission" date="2016-10" db="EMBL/GenBank/DDBJ databases">
        <authorList>
            <person name="Varghese N."/>
            <person name="Submissions S."/>
        </authorList>
    </citation>
    <scope>NUCLEOTIDE SEQUENCE [LARGE SCALE GENOMIC DNA]</scope>
    <source>
        <strain evidence="13">LMG 26031</strain>
    </source>
</reference>
<dbReference type="InterPro" id="IPR002347">
    <property type="entry name" value="SDR_fam"/>
</dbReference>
<proteinExistence type="inferred from homology"/>
<evidence type="ECO:0000256" key="5">
    <source>
        <dbReference type="ARBA" id="ARBA00044059"/>
    </source>
</evidence>
<evidence type="ECO:0000256" key="11">
    <source>
        <dbReference type="RuleBase" id="RU000363"/>
    </source>
</evidence>
<dbReference type="Pfam" id="PF00106">
    <property type="entry name" value="adh_short"/>
    <property type="match status" value="1"/>
</dbReference>
<dbReference type="EC" id="1.1.1.298" evidence="4"/>
<comment type="catalytic activity">
    <reaction evidence="3">
        <text>L-allo-threonine + NADP(+) = aminoacetone + CO2 + NADPH</text>
        <dbReference type="Rhea" id="RHEA:43524"/>
        <dbReference type="ChEBI" id="CHEBI:16526"/>
        <dbReference type="ChEBI" id="CHEBI:57783"/>
        <dbReference type="ChEBI" id="CHEBI:58320"/>
        <dbReference type="ChEBI" id="CHEBI:58349"/>
        <dbReference type="ChEBI" id="CHEBI:58585"/>
        <dbReference type="EC" id="1.1.1.381"/>
    </reaction>
</comment>
<dbReference type="EMBL" id="FNYE01000003">
    <property type="protein sequence ID" value="SEI61758.1"/>
    <property type="molecule type" value="Genomic_DNA"/>
</dbReference>
<keyword evidence="13" id="KW-1185">Reference proteome</keyword>
<dbReference type="PANTHER" id="PTHR43086:SF3">
    <property type="entry name" value="NADP-DEPENDENT 3-HYDROXY ACID DEHYDROGENASE YDFG"/>
    <property type="match status" value="1"/>
</dbReference>
<dbReference type="PRINTS" id="PR00081">
    <property type="entry name" value="GDHRDH"/>
</dbReference>
<dbReference type="STRING" id="667676.SAMN05192539_100326"/>
<sequence length="274" mass="28861">MSNSSNPDSLNPSIGTAVVTGASSGIGAVYADRLARRGYDLIVVARNRARLEQLATRITNETGRSVEIVTADLNDDADIRRVENLLRTDASITTLVNNAGFGAAAPLLDADVDTMESMIKLNVVALTRLTYAIAPAFVARGGGNIINIASIVAIAPEILNGVYGGTKAFVLAFTQSLHHELASKGVKVQAVMPGATRTEFFDVAGVPIGMLEEQGIVMSAEQMVDASLVGFDRGELATIPSLPDYADWQAFESARAALGPNLSRSVPAERFNVA</sequence>
<organism evidence="12 13">
    <name type="scientific">Paraburkholderia diazotrophica</name>
    <dbReference type="NCBI Taxonomy" id="667676"/>
    <lineage>
        <taxon>Bacteria</taxon>
        <taxon>Pseudomonadati</taxon>
        <taxon>Pseudomonadota</taxon>
        <taxon>Betaproteobacteria</taxon>
        <taxon>Burkholderiales</taxon>
        <taxon>Burkholderiaceae</taxon>
        <taxon>Paraburkholderia</taxon>
    </lineage>
</organism>
<dbReference type="AlphaFoldDB" id="A0A1H6S0Q9"/>
<dbReference type="EC" id="1.1.1.381" evidence="5"/>
<evidence type="ECO:0000256" key="8">
    <source>
        <dbReference type="ARBA" id="ARBA00044349"/>
    </source>
</evidence>
<dbReference type="RefSeq" id="WP_090863666.1">
    <property type="nucleotide sequence ID" value="NZ_FNYE01000003.1"/>
</dbReference>
<dbReference type="PROSITE" id="PS00061">
    <property type="entry name" value="ADH_SHORT"/>
    <property type="match status" value="1"/>
</dbReference>
<dbReference type="PIRSF" id="PIRSF000126">
    <property type="entry name" value="11-beta-HSD1"/>
    <property type="match status" value="1"/>
</dbReference>
<dbReference type="Proteomes" id="UP000198866">
    <property type="component" value="Unassembled WGS sequence"/>
</dbReference>
<evidence type="ECO:0000256" key="7">
    <source>
        <dbReference type="ARBA" id="ARBA00044271"/>
    </source>
</evidence>
<comment type="similarity">
    <text evidence="1 11">Belongs to the short-chain dehydrogenases/reductases (SDR) family.</text>
</comment>
<evidence type="ECO:0000256" key="9">
    <source>
        <dbReference type="ARBA" id="ARBA00045650"/>
    </source>
</evidence>
<evidence type="ECO:0000256" key="3">
    <source>
        <dbReference type="ARBA" id="ARBA00043812"/>
    </source>
</evidence>
<gene>
    <name evidence="12" type="ORF">SAMN05192539_100326</name>
</gene>
<dbReference type="InterPro" id="IPR020904">
    <property type="entry name" value="Sc_DH/Rdtase_CS"/>
</dbReference>
<dbReference type="Gene3D" id="3.40.50.720">
    <property type="entry name" value="NAD(P)-binding Rossmann-like Domain"/>
    <property type="match status" value="1"/>
</dbReference>
<evidence type="ECO:0000256" key="2">
    <source>
        <dbReference type="ARBA" id="ARBA00023002"/>
    </source>
</evidence>
<evidence type="ECO:0000313" key="12">
    <source>
        <dbReference type="EMBL" id="SEI61758.1"/>
    </source>
</evidence>
<evidence type="ECO:0000256" key="10">
    <source>
        <dbReference type="ARBA" id="ARBA00047274"/>
    </source>
</evidence>
<dbReference type="PRINTS" id="PR00080">
    <property type="entry name" value="SDRFAMILY"/>
</dbReference>
<comment type="catalytic activity">
    <reaction evidence="10">
        <text>3-hydroxypropanoate + NADP(+) = 3-oxopropanoate + NADPH + H(+)</text>
        <dbReference type="Rhea" id="RHEA:26438"/>
        <dbReference type="ChEBI" id="CHEBI:15378"/>
        <dbReference type="ChEBI" id="CHEBI:16510"/>
        <dbReference type="ChEBI" id="CHEBI:33190"/>
        <dbReference type="ChEBI" id="CHEBI:57783"/>
        <dbReference type="ChEBI" id="CHEBI:58349"/>
        <dbReference type="EC" id="1.1.1.298"/>
    </reaction>
</comment>